<dbReference type="Gene3D" id="3.10.450.50">
    <property type="match status" value="1"/>
</dbReference>
<reference evidence="2" key="1">
    <citation type="submission" date="2018-05" db="EMBL/GenBank/DDBJ databases">
        <authorList>
            <person name="Lanie J.A."/>
            <person name="Ng W.-L."/>
            <person name="Kazmierczak K.M."/>
            <person name="Andrzejewski T.M."/>
            <person name="Davidsen T.M."/>
            <person name="Wayne K.J."/>
            <person name="Tettelin H."/>
            <person name="Glass J.I."/>
            <person name="Rusch D."/>
            <person name="Podicherti R."/>
            <person name="Tsui H.-C.T."/>
            <person name="Winkler M.E."/>
        </authorList>
    </citation>
    <scope>NUCLEOTIDE SEQUENCE</scope>
</reference>
<evidence type="ECO:0000313" key="2">
    <source>
        <dbReference type="EMBL" id="SVA65567.1"/>
    </source>
</evidence>
<dbReference type="InterPro" id="IPR037401">
    <property type="entry name" value="SnoaL-like"/>
</dbReference>
<feature type="domain" description="SnoaL-like" evidence="1">
    <location>
        <begin position="18"/>
        <end position="124"/>
    </location>
</feature>
<gene>
    <name evidence="2" type="ORF">METZ01_LOCUS118421</name>
</gene>
<accession>A0A381XMY2</accession>
<dbReference type="Pfam" id="PF12680">
    <property type="entry name" value="SnoaL_2"/>
    <property type="match status" value="1"/>
</dbReference>
<dbReference type="InterPro" id="IPR032710">
    <property type="entry name" value="NTF2-like_dom_sf"/>
</dbReference>
<dbReference type="SUPFAM" id="SSF54427">
    <property type="entry name" value="NTF2-like"/>
    <property type="match status" value="1"/>
</dbReference>
<dbReference type="AlphaFoldDB" id="A0A381XMY2"/>
<evidence type="ECO:0000259" key="1">
    <source>
        <dbReference type="Pfam" id="PF12680"/>
    </source>
</evidence>
<name>A0A381XMY2_9ZZZZ</name>
<organism evidence="2">
    <name type="scientific">marine metagenome</name>
    <dbReference type="NCBI Taxonomy" id="408172"/>
    <lineage>
        <taxon>unclassified sequences</taxon>
        <taxon>metagenomes</taxon>
        <taxon>ecological metagenomes</taxon>
    </lineage>
</organism>
<protein>
    <recommendedName>
        <fullName evidence="1">SnoaL-like domain-containing protein</fullName>
    </recommendedName>
</protein>
<sequence length="155" mass="16949">MGKSIPHEDKIFAEPALAAYVAGLKAHDVAAIGASLAEEVRFVTPVKIMDKTTILEFLAALYAGFPDWSYDYDEPVRRDEGSYSILWRQGGTHTAELAFPGFAAVTATRKKVVIPEQHFFYRVDSAGLTEIRPDPVPGGAPRGIFEQIGVEQSPL</sequence>
<dbReference type="EMBL" id="UINC01015597">
    <property type="protein sequence ID" value="SVA65567.1"/>
    <property type="molecule type" value="Genomic_DNA"/>
</dbReference>
<proteinExistence type="predicted"/>